<accession>A0A8R7Q2K4</accession>
<evidence type="ECO:0000313" key="2">
    <source>
        <dbReference type="Proteomes" id="UP000015106"/>
    </source>
</evidence>
<dbReference type="Proteomes" id="UP000015106">
    <property type="component" value="Chromosome 4"/>
</dbReference>
<dbReference type="AlphaFoldDB" id="A0A8R7Q2K4"/>
<keyword evidence="2" id="KW-1185">Reference proteome</keyword>
<protein>
    <submittedName>
        <fullName evidence="1">Uncharacterized protein</fullName>
    </submittedName>
</protein>
<organism evidence="1 2">
    <name type="scientific">Triticum urartu</name>
    <name type="common">Red wild einkorn</name>
    <name type="synonym">Crithodium urartu</name>
    <dbReference type="NCBI Taxonomy" id="4572"/>
    <lineage>
        <taxon>Eukaryota</taxon>
        <taxon>Viridiplantae</taxon>
        <taxon>Streptophyta</taxon>
        <taxon>Embryophyta</taxon>
        <taxon>Tracheophyta</taxon>
        <taxon>Spermatophyta</taxon>
        <taxon>Magnoliopsida</taxon>
        <taxon>Liliopsida</taxon>
        <taxon>Poales</taxon>
        <taxon>Poaceae</taxon>
        <taxon>BOP clade</taxon>
        <taxon>Pooideae</taxon>
        <taxon>Triticodae</taxon>
        <taxon>Triticeae</taxon>
        <taxon>Triticinae</taxon>
        <taxon>Triticum</taxon>
    </lineage>
</organism>
<evidence type="ECO:0000313" key="1">
    <source>
        <dbReference type="EnsemblPlants" id="TuG1812G0400000992.01.T01.cds351353"/>
    </source>
</evidence>
<name>A0A8R7Q2K4_TRIUA</name>
<reference evidence="1" key="2">
    <citation type="submission" date="2018-03" db="EMBL/GenBank/DDBJ databases">
        <title>The Triticum urartu genome reveals the dynamic nature of wheat genome evolution.</title>
        <authorList>
            <person name="Ling H."/>
            <person name="Ma B."/>
            <person name="Shi X."/>
            <person name="Liu H."/>
            <person name="Dong L."/>
            <person name="Sun H."/>
            <person name="Cao Y."/>
            <person name="Gao Q."/>
            <person name="Zheng S."/>
            <person name="Li Y."/>
            <person name="Yu Y."/>
            <person name="Du H."/>
            <person name="Qi M."/>
            <person name="Li Y."/>
            <person name="Yu H."/>
            <person name="Cui Y."/>
            <person name="Wang N."/>
            <person name="Chen C."/>
            <person name="Wu H."/>
            <person name="Zhao Y."/>
            <person name="Zhang J."/>
            <person name="Li Y."/>
            <person name="Zhou W."/>
            <person name="Zhang B."/>
            <person name="Hu W."/>
            <person name="Eijk M."/>
            <person name="Tang J."/>
            <person name="Witsenboer H."/>
            <person name="Zhao S."/>
            <person name="Li Z."/>
            <person name="Zhang A."/>
            <person name="Wang D."/>
            <person name="Liang C."/>
        </authorList>
    </citation>
    <scope>NUCLEOTIDE SEQUENCE [LARGE SCALE GENOMIC DNA]</scope>
    <source>
        <strain evidence="1">cv. G1812</strain>
    </source>
</reference>
<reference evidence="1" key="3">
    <citation type="submission" date="2022-06" db="UniProtKB">
        <authorList>
            <consortium name="EnsemblPlants"/>
        </authorList>
    </citation>
    <scope>IDENTIFICATION</scope>
</reference>
<proteinExistence type="predicted"/>
<dbReference type="EnsemblPlants" id="TuG1812G0400000992.01.T01">
    <property type="protein sequence ID" value="TuG1812G0400000992.01.T01.cds351353"/>
    <property type="gene ID" value="TuG1812G0400000992.01"/>
</dbReference>
<dbReference type="Gramene" id="TuG1812G0400000992.01.T01">
    <property type="protein sequence ID" value="TuG1812G0400000992.01.T01.cds351353"/>
    <property type="gene ID" value="TuG1812G0400000992.01"/>
</dbReference>
<reference evidence="2" key="1">
    <citation type="journal article" date="2013" name="Nature">
        <title>Draft genome of the wheat A-genome progenitor Triticum urartu.</title>
        <authorList>
            <person name="Ling H.Q."/>
            <person name="Zhao S."/>
            <person name="Liu D."/>
            <person name="Wang J."/>
            <person name="Sun H."/>
            <person name="Zhang C."/>
            <person name="Fan H."/>
            <person name="Li D."/>
            <person name="Dong L."/>
            <person name="Tao Y."/>
            <person name="Gao C."/>
            <person name="Wu H."/>
            <person name="Li Y."/>
            <person name="Cui Y."/>
            <person name="Guo X."/>
            <person name="Zheng S."/>
            <person name="Wang B."/>
            <person name="Yu K."/>
            <person name="Liang Q."/>
            <person name="Yang W."/>
            <person name="Lou X."/>
            <person name="Chen J."/>
            <person name="Feng M."/>
            <person name="Jian J."/>
            <person name="Zhang X."/>
            <person name="Luo G."/>
            <person name="Jiang Y."/>
            <person name="Liu J."/>
            <person name="Wang Z."/>
            <person name="Sha Y."/>
            <person name="Zhang B."/>
            <person name="Wu H."/>
            <person name="Tang D."/>
            <person name="Shen Q."/>
            <person name="Xue P."/>
            <person name="Zou S."/>
            <person name="Wang X."/>
            <person name="Liu X."/>
            <person name="Wang F."/>
            <person name="Yang Y."/>
            <person name="An X."/>
            <person name="Dong Z."/>
            <person name="Zhang K."/>
            <person name="Zhang X."/>
            <person name="Luo M.C."/>
            <person name="Dvorak J."/>
            <person name="Tong Y."/>
            <person name="Wang J."/>
            <person name="Yang H."/>
            <person name="Li Z."/>
            <person name="Wang D."/>
            <person name="Zhang A."/>
            <person name="Wang J."/>
        </authorList>
    </citation>
    <scope>NUCLEOTIDE SEQUENCE</scope>
    <source>
        <strain evidence="2">cv. G1812</strain>
    </source>
</reference>
<sequence>MISRFVQGTFISICTTKVPGDIHTSCCFGNCFFLGIMLDLS</sequence>